<sequence>MPLIHDTKQLVAIYIFCGNKVWHEEWAKKWSKIQGVFTEIEPICDSMKALPIDSISTEDNDNLIKTIEPKKSDTTKSDSSNLDSSKYAGETVNPPATVIIDNQDNQQSLCEESRAQEQEYGDEAKIDYKEHENETKYGVTEHENEPKVDETEHGNKAKVDDKEDENETKVGVTEHANEAKIEDTEHENEAKADDKEHGNEAKVDDTEHKSEAKIDDTEHGIEAKVEGAEHGIEAKVEGAEHTNEAKVEGTECDNEADVQEDQSSKHQEFDDLNNCKKLRCEGRPCAKCHMCRDWHFTGDQDTWTWITNCKNRTDDEWKRFIDDGIYKNFTKRDGATCYLRLALLRDNLCVCELH</sequence>
<comment type="caution">
    <text evidence="2">The sequence shown here is derived from an EMBL/GenBank/DDBJ whole genome shotgun (WGS) entry which is preliminary data.</text>
</comment>
<name>A0A814MHY3_9BILA</name>
<feature type="compositionally biased region" description="Basic and acidic residues" evidence="1">
    <location>
        <begin position="237"/>
        <end position="249"/>
    </location>
</feature>
<evidence type="ECO:0000256" key="1">
    <source>
        <dbReference type="SAM" id="MobiDB-lite"/>
    </source>
</evidence>
<dbReference type="AlphaFoldDB" id="A0A814MHY3"/>
<feature type="compositionally biased region" description="Basic and acidic residues" evidence="1">
    <location>
        <begin position="175"/>
        <end position="222"/>
    </location>
</feature>
<evidence type="ECO:0000313" key="2">
    <source>
        <dbReference type="EMBL" id="CAF1078219.1"/>
    </source>
</evidence>
<feature type="region of interest" description="Disordered" evidence="1">
    <location>
        <begin position="65"/>
        <end position="93"/>
    </location>
</feature>
<dbReference type="Proteomes" id="UP000663877">
    <property type="component" value="Unassembled WGS sequence"/>
</dbReference>
<proteinExistence type="predicted"/>
<feature type="region of interest" description="Disordered" evidence="1">
    <location>
        <begin position="105"/>
        <end position="222"/>
    </location>
</feature>
<organism evidence="2 3">
    <name type="scientific">Adineta steineri</name>
    <dbReference type="NCBI Taxonomy" id="433720"/>
    <lineage>
        <taxon>Eukaryota</taxon>
        <taxon>Metazoa</taxon>
        <taxon>Spiralia</taxon>
        <taxon>Gnathifera</taxon>
        <taxon>Rotifera</taxon>
        <taxon>Eurotatoria</taxon>
        <taxon>Bdelloidea</taxon>
        <taxon>Adinetida</taxon>
        <taxon>Adinetidae</taxon>
        <taxon>Adineta</taxon>
    </lineage>
</organism>
<feature type="compositionally biased region" description="Low complexity" evidence="1">
    <location>
        <begin position="77"/>
        <end position="86"/>
    </location>
</feature>
<feature type="compositionally biased region" description="Basic and acidic residues" evidence="1">
    <location>
        <begin position="67"/>
        <end position="76"/>
    </location>
</feature>
<feature type="compositionally biased region" description="Basic and acidic residues" evidence="1">
    <location>
        <begin position="111"/>
        <end position="161"/>
    </location>
</feature>
<accession>A0A814MHY3</accession>
<feature type="compositionally biased region" description="Acidic residues" evidence="1">
    <location>
        <begin position="250"/>
        <end position="260"/>
    </location>
</feature>
<feature type="region of interest" description="Disordered" evidence="1">
    <location>
        <begin position="237"/>
        <end position="265"/>
    </location>
</feature>
<dbReference type="EMBL" id="CAJNOI010000112">
    <property type="protein sequence ID" value="CAF1078219.1"/>
    <property type="molecule type" value="Genomic_DNA"/>
</dbReference>
<protein>
    <submittedName>
        <fullName evidence="2">Uncharacterized protein</fullName>
    </submittedName>
</protein>
<evidence type="ECO:0000313" key="3">
    <source>
        <dbReference type="Proteomes" id="UP000663877"/>
    </source>
</evidence>
<gene>
    <name evidence="2" type="ORF">BJG266_LOCUS20106</name>
</gene>
<reference evidence="2" key="1">
    <citation type="submission" date="2021-02" db="EMBL/GenBank/DDBJ databases">
        <authorList>
            <person name="Nowell W R."/>
        </authorList>
    </citation>
    <scope>NUCLEOTIDE SEQUENCE</scope>
</reference>